<dbReference type="GO" id="GO:0015288">
    <property type="term" value="F:porin activity"/>
    <property type="evidence" value="ECO:0007669"/>
    <property type="project" value="UniProtKB-KW"/>
</dbReference>
<dbReference type="InterPro" id="IPR011250">
    <property type="entry name" value="OMP/PagP_B-barrel"/>
</dbReference>
<dbReference type="RefSeq" id="WP_009767191.1">
    <property type="nucleotide sequence ID" value="NZ_ANIN01000001.1"/>
</dbReference>
<evidence type="ECO:0000256" key="8">
    <source>
        <dbReference type="ARBA" id="ARBA00023136"/>
    </source>
</evidence>
<evidence type="ECO:0000256" key="5">
    <source>
        <dbReference type="ARBA" id="ARBA00022729"/>
    </source>
</evidence>
<reference evidence="13 14" key="1">
    <citation type="journal article" date="2013" name="Genome Announc.">
        <title>Genome Sequence of Moraxella macacae 0408225, a Novel Bacterial Species Isolated from a Cynomolgus Macaque with Epistaxis.</title>
        <authorList>
            <person name="Ladner J.T."/>
            <person name="Whitehouse C.A."/>
            <person name="Koroleva G.I."/>
            <person name="Palacios G.F."/>
        </authorList>
    </citation>
    <scope>NUCLEOTIDE SEQUENCE [LARGE SCALE GENOMIC DNA]</scope>
    <source>
        <strain evidence="13 14">0408225</strain>
    </source>
</reference>
<evidence type="ECO:0000256" key="1">
    <source>
        <dbReference type="ARBA" id="ARBA00004571"/>
    </source>
</evidence>
<keyword evidence="8 10" id="KW-0472">Membrane</keyword>
<dbReference type="GO" id="GO:0005509">
    <property type="term" value="F:calcium ion binding"/>
    <property type="evidence" value="ECO:0007669"/>
    <property type="project" value="InterPro"/>
</dbReference>
<dbReference type="STRING" id="1230338.MOMA_03175"/>
<keyword evidence="3" id="KW-1134">Transmembrane beta strand</keyword>
<keyword evidence="6" id="KW-0406">Ion transport</keyword>
<dbReference type="SUPFAM" id="SSF103647">
    <property type="entry name" value="TSP type-3 repeat"/>
    <property type="match status" value="1"/>
</dbReference>
<dbReference type="EMBL" id="ANIN01000001">
    <property type="protein sequence ID" value="ELA09371.1"/>
    <property type="molecule type" value="Genomic_DNA"/>
</dbReference>
<evidence type="ECO:0000256" key="3">
    <source>
        <dbReference type="ARBA" id="ARBA00022452"/>
    </source>
</evidence>
<dbReference type="InterPro" id="IPR006664">
    <property type="entry name" value="OMP_bac"/>
</dbReference>
<dbReference type="PRINTS" id="PR01021">
    <property type="entry name" value="OMPADOMAIN"/>
</dbReference>
<feature type="chain" id="PRO_5003958273" evidence="11">
    <location>
        <begin position="23"/>
        <end position="438"/>
    </location>
</feature>
<keyword evidence="5 11" id="KW-0732">Signal</keyword>
<dbReference type="InterPro" id="IPR006665">
    <property type="entry name" value="OmpA-like"/>
</dbReference>
<dbReference type="PANTHER" id="PTHR30329:SF21">
    <property type="entry name" value="LIPOPROTEIN YIAD-RELATED"/>
    <property type="match status" value="1"/>
</dbReference>
<dbReference type="Pfam" id="PF13505">
    <property type="entry name" value="OMP_b-brl"/>
    <property type="match status" value="1"/>
</dbReference>
<feature type="signal peptide" evidence="11">
    <location>
        <begin position="1"/>
        <end position="22"/>
    </location>
</feature>
<keyword evidence="9" id="KW-0998">Cell outer membrane</keyword>
<proteinExistence type="predicted"/>
<evidence type="ECO:0000256" key="7">
    <source>
        <dbReference type="ARBA" id="ARBA00023114"/>
    </source>
</evidence>
<dbReference type="CDD" id="cd07185">
    <property type="entry name" value="OmpA_C-like"/>
    <property type="match status" value="1"/>
</dbReference>
<keyword evidence="4" id="KW-0812">Transmembrane</keyword>
<evidence type="ECO:0000259" key="12">
    <source>
        <dbReference type="PROSITE" id="PS51123"/>
    </source>
</evidence>
<dbReference type="SUPFAM" id="SSF103088">
    <property type="entry name" value="OmpA-like"/>
    <property type="match status" value="1"/>
</dbReference>
<dbReference type="eggNOG" id="COG3637">
    <property type="taxonomic scope" value="Bacteria"/>
</dbReference>
<accession>L2F9B6</accession>
<dbReference type="Gene3D" id="3.30.1330.60">
    <property type="entry name" value="OmpA-like domain"/>
    <property type="match status" value="1"/>
</dbReference>
<keyword evidence="2" id="KW-0813">Transport</keyword>
<evidence type="ECO:0000313" key="13">
    <source>
        <dbReference type="EMBL" id="ELA09371.1"/>
    </source>
</evidence>
<feature type="domain" description="OmpA-like" evidence="12">
    <location>
        <begin position="306"/>
        <end position="427"/>
    </location>
</feature>
<evidence type="ECO:0000256" key="2">
    <source>
        <dbReference type="ARBA" id="ARBA00022448"/>
    </source>
</evidence>
<dbReference type="GO" id="GO:0006811">
    <property type="term" value="P:monoatomic ion transport"/>
    <property type="evidence" value="ECO:0007669"/>
    <property type="project" value="UniProtKB-KW"/>
</dbReference>
<keyword evidence="7" id="KW-0626">Porin</keyword>
<dbReference type="PROSITE" id="PS51123">
    <property type="entry name" value="OMPA_2"/>
    <property type="match status" value="1"/>
</dbReference>
<dbReference type="PANTHER" id="PTHR30329">
    <property type="entry name" value="STATOR ELEMENT OF FLAGELLAR MOTOR COMPLEX"/>
    <property type="match status" value="1"/>
</dbReference>
<dbReference type="GO" id="GO:0009279">
    <property type="term" value="C:cell outer membrane"/>
    <property type="evidence" value="ECO:0007669"/>
    <property type="project" value="UniProtKB-SubCell"/>
</dbReference>
<evidence type="ECO:0000256" key="11">
    <source>
        <dbReference type="SAM" id="SignalP"/>
    </source>
</evidence>
<evidence type="ECO:0000313" key="14">
    <source>
        <dbReference type="Proteomes" id="UP000023795"/>
    </source>
</evidence>
<dbReference type="SUPFAM" id="SSF56925">
    <property type="entry name" value="OMPA-like"/>
    <property type="match status" value="1"/>
</dbReference>
<dbReference type="GO" id="GO:0046930">
    <property type="term" value="C:pore complex"/>
    <property type="evidence" value="ECO:0007669"/>
    <property type="project" value="UniProtKB-KW"/>
</dbReference>
<gene>
    <name evidence="13" type="ORF">MOMA_03175</name>
</gene>
<dbReference type="PATRIC" id="fig|1230338.3.peg.691"/>
<dbReference type="AlphaFoldDB" id="L2F9B6"/>
<sequence>MKAYNKLALAILATTAAASVNAGVTVTPLILGYHVSNDIKDTAKKQRKTLNTGVQTVTDAQKNQANNGITGKGNGVALDSDLYVGAGIGIELTPTIALELEYGEKNTDAFANKKAKEAGIAFDAKQKMYSANLAVGTETFTGYTNSPFKPYVLVGAGVSDISVKAKKTDSKLNVQAGQKYAQSKDTIGNVGLGAYYRINDALSLRGEARAVHNFDNNWWEGMALAGLNVALGGHLAPAAPVVEPTIVPADPVVVEPVEPVEPVVVDVVEEVDGDDDQDGVPNSVDQCLDTPLNVVVDEIGCPVEKVIDDQLRMELRVFFDNDKTTIKDQYRPEIQKVAEKMNEYSNATAAIEGHASKNNKRSSATYNQRLSEARANAVKGVLVNQFGINPARISTVGYGFDRPIADNDTKEGQAMNRRVYATISGNNTKTVTQTKDMN</sequence>
<dbReference type="Gene3D" id="2.40.160.20">
    <property type="match status" value="1"/>
</dbReference>
<dbReference type="InterPro" id="IPR028974">
    <property type="entry name" value="TSP_type-3_rpt"/>
</dbReference>
<evidence type="ECO:0000256" key="6">
    <source>
        <dbReference type="ARBA" id="ARBA00023065"/>
    </source>
</evidence>
<dbReference type="Proteomes" id="UP000023795">
    <property type="component" value="Unassembled WGS sequence"/>
</dbReference>
<dbReference type="InterPro" id="IPR027385">
    <property type="entry name" value="Beta-barrel_OMP"/>
</dbReference>
<protein>
    <submittedName>
        <fullName evidence="13">OmpA/MotB protein</fullName>
    </submittedName>
</protein>
<evidence type="ECO:0000256" key="9">
    <source>
        <dbReference type="ARBA" id="ARBA00023237"/>
    </source>
</evidence>
<name>L2F9B6_9GAMM</name>
<evidence type="ECO:0000256" key="10">
    <source>
        <dbReference type="PROSITE-ProRule" id="PRU00473"/>
    </source>
</evidence>
<dbReference type="Pfam" id="PF00691">
    <property type="entry name" value="OmpA"/>
    <property type="match status" value="1"/>
</dbReference>
<keyword evidence="14" id="KW-1185">Reference proteome</keyword>
<dbReference type="InterPro" id="IPR050330">
    <property type="entry name" value="Bact_OuterMem_StrucFunc"/>
</dbReference>
<dbReference type="OrthoDB" id="1149075at2"/>
<comment type="subcellular location">
    <subcellularLocation>
        <location evidence="1">Cell outer membrane</location>
        <topology evidence="1">Multi-pass membrane protein</topology>
    </subcellularLocation>
</comment>
<comment type="caution">
    <text evidence="13">The sequence shown here is derived from an EMBL/GenBank/DDBJ whole genome shotgun (WGS) entry which is preliminary data.</text>
</comment>
<organism evidence="13 14">
    <name type="scientific">Moraxella macacae 0408225</name>
    <dbReference type="NCBI Taxonomy" id="1230338"/>
    <lineage>
        <taxon>Bacteria</taxon>
        <taxon>Pseudomonadati</taxon>
        <taxon>Pseudomonadota</taxon>
        <taxon>Gammaproteobacteria</taxon>
        <taxon>Moraxellales</taxon>
        <taxon>Moraxellaceae</taxon>
        <taxon>Moraxella</taxon>
    </lineage>
</organism>
<dbReference type="eggNOG" id="COG2885">
    <property type="taxonomic scope" value="Bacteria"/>
</dbReference>
<evidence type="ECO:0000256" key="4">
    <source>
        <dbReference type="ARBA" id="ARBA00022692"/>
    </source>
</evidence>
<dbReference type="InterPro" id="IPR036737">
    <property type="entry name" value="OmpA-like_sf"/>
</dbReference>